<feature type="region of interest" description="Disordered" evidence="2">
    <location>
        <begin position="171"/>
        <end position="200"/>
    </location>
</feature>
<feature type="coiled-coil region" evidence="1">
    <location>
        <begin position="264"/>
        <end position="291"/>
    </location>
</feature>
<accession>A0A6L2LBZ4</accession>
<proteinExistence type="predicted"/>
<dbReference type="Pfam" id="PF03732">
    <property type="entry name" value="Retrotrans_gag"/>
    <property type="match status" value="1"/>
</dbReference>
<dbReference type="PANTHER" id="PTHR33223:SF11">
    <property type="entry name" value="ELEMENT PROTEIN, PUTATIVE-RELATED"/>
    <property type="match status" value="1"/>
</dbReference>
<feature type="compositionally biased region" description="Low complexity" evidence="2">
    <location>
        <begin position="171"/>
        <end position="180"/>
    </location>
</feature>
<keyword evidence="4" id="KW-0695">RNA-directed DNA polymerase</keyword>
<evidence type="ECO:0000256" key="1">
    <source>
        <dbReference type="SAM" id="Coils"/>
    </source>
</evidence>
<gene>
    <name evidence="4" type="ORF">Tci_030637</name>
</gene>
<dbReference type="InterPro" id="IPR005162">
    <property type="entry name" value="Retrotrans_gag_dom"/>
</dbReference>
<protein>
    <submittedName>
        <fullName evidence="4">Reverse transcriptase domain-containing protein</fullName>
    </submittedName>
</protein>
<dbReference type="GO" id="GO:0003964">
    <property type="term" value="F:RNA-directed DNA polymerase activity"/>
    <property type="evidence" value="ECO:0007669"/>
    <property type="project" value="UniProtKB-KW"/>
</dbReference>
<comment type="caution">
    <text evidence="4">The sequence shown here is derived from an EMBL/GenBank/DDBJ whole genome shotgun (WGS) entry which is preliminary data.</text>
</comment>
<evidence type="ECO:0000256" key="2">
    <source>
        <dbReference type="SAM" id="MobiDB-lite"/>
    </source>
</evidence>
<keyword evidence="1" id="KW-0175">Coiled coil</keyword>
<evidence type="ECO:0000313" key="4">
    <source>
        <dbReference type="EMBL" id="GEU58659.1"/>
    </source>
</evidence>
<evidence type="ECO:0000259" key="3">
    <source>
        <dbReference type="Pfam" id="PF03732"/>
    </source>
</evidence>
<sequence length="1407" mass="159050">MLPPNVTSPPSKSSKSKCSVVDDVIYSFFANHEIDQHLVYEDLNQMNKEEFKENKSPAGMKTCQQKQNTLAAGMTIPNTSDDTIMDDVSKQGRMIAYIDADGRKAKSQAQIYQSDLEHANKVLSMQDDNIEPPELQEVVEVVTTVKLITEVVTAASATITAAAPQLTTAAAPTLTTSPSAARRRNRVVIRDPEESATPSTIIHSEAKSKDKSKGILVEEPKLLKKKPRTEAQARKNTMIYLRNVAGFKMDYFKEQIDEEDSRALKRLSESQDDKTAKKQKLDEEVEKLKRHLQIVPNNEDDVYTEDTPLARKVPVVDYEIYNENNKPYYKIKRDDGSYQLYQSDPPVPDLQTMEELYQPTLKDQGDPIAPIAVQATNFGLKNDMIQQAQNSCQFHGLSGDDADKHLDKFLHVTQSIKVNGVTDDALRLYLFPHSLTYHATAWFVRLPRNSITTFEQMAKIFLGKYFPPSMVTKLRNDITNFHQRLNESLFEAWERYKLLIDQIKKNIIKVLQINQQVKAVAHNCETYSGAHCYNDCPATVGQTQNVYAAGSYNQGGNSYQPQGSGTLPSNTITNPKEDLKGITTRSGNAYKGPTVPITSSHPKAVKFLNDDPSSPPLPSQELKVVEPTNEKSSIAEPPVVELKDLPPHLEYAFLEGDAKLIIIIDKELKDEEKTTLIKRFNTKEGLIQKSTTWSKRSPQVVSATKLSILNPNEFNLWKIRIEKYFLMTDYSLWEVILNGDPPAPTSVIDGVLQPVSPTSAEQRLMLMISRRWTTGRNLRENGPTSMGFDMSKVECYNIHRKGHFVRECSYDWSFQTEEEPTNYALMAFSSSSSSSDNEKSQFNVISYQTGLESVEARLLVYQQNESVFEEDIKLLKLEVQLRDNDLMRIEKYFLMTDYSLWEVILNGASPAPTRVINGVLQPVAPTSAEQRLARKNELKARGTLLMALPDKHQLKFNSHKDAETLIEAIEKRLQKLIIQLEILGVSLSQEDINLKFLRSLPSEWRTHTLIWKNKTDLEEQSLDDLFNNLKIYEDEIKISAAASVSAISAKIPVSALLNVESLRDGRQEGILEKMDLLPWDLICLRWSVTTATGRDTLQGSVEEEPTNYALMAFSSSSSSFDNEVVSCSKSCTKAYATLQSHYDKLTADYRKSQFDVISYQTGLETVEARLLVYQQNEFILKEDIKLLKLEVWLRDNDLVRLRQNIEKAEQERDDLKHKLKTFQTSSNNLNELLASQTNDKTGLGYISQVFTHAMFDCDDYLSSMSDESLPSSPIYDRHVVPTTVLTRYKLVPITVVRLVTTVVPKTSVTRPRQAKTIVTKPNSPPRQHINRSPSPKASNFPPKVAAIKAPMVNAAKGVKGKWEWKPKCLVLDHVSCNTSASMTLKRFDYNEALGRSNSVMAWVPKRN</sequence>
<name>A0A6L2LBZ4_TANCI</name>
<dbReference type="PANTHER" id="PTHR33223">
    <property type="entry name" value="CCHC-TYPE DOMAIN-CONTAINING PROTEIN"/>
    <property type="match status" value="1"/>
</dbReference>
<reference evidence="4" key="1">
    <citation type="journal article" date="2019" name="Sci. Rep.">
        <title>Draft genome of Tanacetum cinerariifolium, the natural source of mosquito coil.</title>
        <authorList>
            <person name="Yamashiro T."/>
            <person name="Shiraishi A."/>
            <person name="Satake H."/>
            <person name="Nakayama K."/>
        </authorList>
    </citation>
    <scope>NUCLEOTIDE SEQUENCE</scope>
</reference>
<organism evidence="4">
    <name type="scientific">Tanacetum cinerariifolium</name>
    <name type="common">Dalmatian daisy</name>
    <name type="synonym">Chrysanthemum cinerariifolium</name>
    <dbReference type="NCBI Taxonomy" id="118510"/>
    <lineage>
        <taxon>Eukaryota</taxon>
        <taxon>Viridiplantae</taxon>
        <taxon>Streptophyta</taxon>
        <taxon>Embryophyta</taxon>
        <taxon>Tracheophyta</taxon>
        <taxon>Spermatophyta</taxon>
        <taxon>Magnoliopsida</taxon>
        <taxon>eudicotyledons</taxon>
        <taxon>Gunneridae</taxon>
        <taxon>Pentapetalae</taxon>
        <taxon>asterids</taxon>
        <taxon>campanulids</taxon>
        <taxon>Asterales</taxon>
        <taxon>Asteraceae</taxon>
        <taxon>Asteroideae</taxon>
        <taxon>Anthemideae</taxon>
        <taxon>Anthemidinae</taxon>
        <taxon>Tanacetum</taxon>
    </lineage>
</organism>
<feature type="domain" description="Retrotransposon gag" evidence="3">
    <location>
        <begin position="430"/>
        <end position="505"/>
    </location>
</feature>
<dbReference type="EMBL" id="BKCJ010004039">
    <property type="protein sequence ID" value="GEU58659.1"/>
    <property type="molecule type" value="Genomic_DNA"/>
</dbReference>
<keyword evidence="4" id="KW-0808">Transferase</keyword>
<feature type="region of interest" description="Disordered" evidence="2">
    <location>
        <begin position="1318"/>
        <end position="1340"/>
    </location>
</feature>
<feature type="coiled-coil region" evidence="1">
    <location>
        <begin position="1198"/>
        <end position="1225"/>
    </location>
</feature>
<keyword evidence="4" id="KW-0548">Nucleotidyltransferase</keyword>